<dbReference type="AlphaFoldDB" id="A0A843V6A7"/>
<organism evidence="2 3">
    <name type="scientific">Colocasia esculenta</name>
    <name type="common">Wild taro</name>
    <name type="synonym">Arum esculentum</name>
    <dbReference type="NCBI Taxonomy" id="4460"/>
    <lineage>
        <taxon>Eukaryota</taxon>
        <taxon>Viridiplantae</taxon>
        <taxon>Streptophyta</taxon>
        <taxon>Embryophyta</taxon>
        <taxon>Tracheophyta</taxon>
        <taxon>Spermatophyta</taxon>
        <taxon>Magnoliopsida</taxon>
        <taxon>Liliopsida</taxon>
        <taxon>Araceae</taxon>
        <taxon>Aroideae</taxon>
        <taxon>Colocasieae</taxon>
        <taxon>Colocasia</taxon>
    </lineage>
</organism>
<feature type="compositionally biased region" description="Polar residues" evidence="1">
    <location>
        <begin position="1"/>
        <end position="10"/>
    </location>
</feature>
<reference evidence="2" key="1">
    <citation type="submission" date="2017-07" db="EMBL/GenBank/DDBJ databases">
        <title>Taro Niue Genome Assembly and Annotation.</title>
        <authorList>
            <person name="Atibalentja N."/>
            <person name="Keating K."/>
            <person name="Fields C.J."/>
        </authorList>
    </citation>
    <scope>NUCLEOTIDE SEQUENCE</scope>
    <source>
        <strain evidence="2">Niue_2</strain>
        <tissue evidence="2">Leaf</tissue>
    </source>
</reference>
<evidence type="ECO:0000256" key="1">
    <source>
        <dbReference type="SAM" id="MobiDB-lite"/>
    </source>
</evidence>
<protein>
    <submittedName>
        <fullName evidence="2">Uncharacterized protein</fullName>
    </submittedName>
</protein>
<evidence type="ECO:0000313" key="3">
    <source>
        <dbReference type="Proteomes" id="UP000652761"/>
    </source>
</evidence>
<feature type="compositionally biased region" description="Basic and acidic residues" evidence="1">
    <location>
        <begin position="50"/>
        <end position="63"/>
    </location>
</feature>
<dbReference type="EMBL" id="NMUH01001335">
    <property type="protein sequence ID" value="MQL91395.1"/>
    <property type="molecule type" value="Genomic_DNA"/>
</dbReference>
<feature type="region of interest" description="Disordered" evidence="1">
    <location>
        <begin position="44"/>
        <end position="81"/>
    </location>
</feature>
<comment type="caution">
    <text evidence="2">The sequence shown here is derived from an EMBL/GenBank/DDBJ whole genome shotgun (WGS) entry which is preliminary data.</text>
</comment>
<accession>A0A843V6A7</accession>
<sequence length="98" mass="10711">MSEVSRTMTLHTPMGQDQSDERPGSNDEATLVPWSLAVIAMATRRKRGAQARDDEQRCEDRSEQQAPAPQGPTVLPPSPPVDYGVFMQGLVTAMQTQA</sequence>
<proteinExistence type="predicted"/>
<evidence type="ECO:0000313" key="2">
    <source>
        <dbReference type="EMBL" id="MQL91395.1"/>
    </source>
</evidence>
<keyword evidence="3" id="KW-1185">Reference proteome</keyword>
<dbReference type="Proteomes" id="UP000652761">
    <property type="component" value="Unassembled WGS sequence"/>
</dbReference>
<gene>
    <name evidence="2" type="ORF">Taro_024005</name>
</gene>
<feature type="region of interest" description="Disordered" evidence="1">
    <location>
        <begin position="1"/>
        <end position="30"/>
    </location>
</feature>
<name>A0A843V6A7_COLES</name>